<keyword evidence="2" id="KW-1185">Reference proteome</keyword>
<evidence type="ECO:0000313" key="1">
    <source>
        <dbReference type="EMBL" id="GMQ64192.1"/>
    </source>
</evidence>
<dbReference type="Proteomes" id="UP001374599">
    <property type="component" value="Unassembled WGS sequence"/>
</dbReference>
<name>A0ACB5UNJ0_9FIRM</name>
<dbReference type="EMBL" id="BTPU01000062">
    <property type="protein sequence ID" value="GMQ64192.1"/>
    <property type="molecule type" value="Genomic_DNA"/>
</dbReference>
<sequence length="244" mass="27165">MLKKIKGFVYLFLIFSIILTTDNMIVNASIARSEYEYATVYNKKYRYYSQVNILNNGAEANVGIYYMGPGYSVPTGYMGLQARLYNSSGVLVHSTDWTYNSGEAGMMGKGGATISKIGTYYAKGRVRMYNGNGYNTYTTNSTPYVQFYNASMLTYSLNTSNETYGSDYNSEFIGEVPDLILAEGINGIVGYVRADDLNDNYEPLSPEEAISYQDSKISQREIPLYDKDGTTIIDTFLISDGGLC</sequence>
<accession>A0ACB5UNJ0</accession>
<comment type="caution">
    <text evidence="1">The sequence shown here is derived from an EMBL/GenBank/DDBJ whole genome shotgun (WGS) entry which is preliminary data.</text>
</comment>
<evidence type="ECO:0000313" key="2">
    <source>
        <dbReference type="Proteomes" id="UP001374599"/>
    </source>
</evidence>
<protein>
    <submittedName>
        <fullName evidence="1">Uncharacterized protein</fullName>
    </submittedName>
</protein>
<proteinExistence type="predicted"/>
<gene>
    <name evidence="1" type="ORF">AN2V17_34290</name>
</gene>
<reference evidence="1" key="1">
    <citation type="submission" date="2023-09" db="EMBL/GenBank/DDBJ databases">
        <title>Vallitalea sediminicola and Vallitalea maricola sp. nov., anaerobic bacteria isolated from marine sediment.</title>
        <authorList>
            <person name="Hirano S."/>
            <person name="Maeda A."/>
            <person name="Terahara T."/>
            <person name="Mori K."/>
            <person name="Hamada M."/>
            <person name="Matsumoto R."/>
            <person name="Kobayashi T."/>
        </authorList>
    </citation>
    <scope>NUCLEOTIDE SEQUENCE</scope>
    <source>
        <strain evidence="1">AN17-2</strain>
    </source>
</reference>
<organism evidence="1 2">
    <name type="scientific">Vallitalea maricola</name>
    <dbReference type="NCBI Taxonomy" id="3074433"/>
    <lineage>
        <taxon>Bacteria</taxon>
        <taxon>Bacillati</taxon>
        <taxon>Bacillota</taxon>
        <taxon>Clostridia</taxon>
        <taxon>Lachnospirales</taxon>
        <taxon>Vallitaleaceae</taxon>
        <taxon>Vallitalea</taxon>
    </lineage>
</organism>